<gene>
    <name evidence="1" type="ORF">CRE_30772</name>
</gene>
<dbReference type="AlphaFoldDB" id="E3LU76"/>
<protein>
    <submittedName>
        <fullName evidence="1">Uncharacterized protein</fullName>
    </submittedName>
</protein>
<organism evidence="2">
    <name type="scientific">Caenorhabditis remanei</name>
    <name type="common">Caenorhabditis vulgaris</name>
    <dbReference type="NCBI Taxonomy" id="31234"/>
    <lineage>
        <taxon>Eukaryota</taxon>
        <taxon>Metazoa</taxon>
        <taxon>Ecdysozoa</taxon>
        <taxon>Nematoda</taxon>
        <taxon>Chromadorea</taxon>
        <taxon>Rhabditida</taxon>
        <taxon>Rhabditina</taxon>
        <taxon>Rhabditomorpha</taxon>
        <taxon>Rhabditoidea</taxon>
        <taxon>Rhabditidae</taxon>
        <taxon>Peloderinae</taxon>
        <taxon>Caenorhabditis</taxon>
    </lineage>
</organism>
<evidence type="ECO:0000313" key="1">
    <source>
        <dbReference type="EMBL" id="EFP11332.1"/>
    </source>
</evidence>
<sequence length="336" mass="39200">MKTMIKKYFDPEQYKSEEFNQTFRSSCEGWDENSPESILTSMHLMFVRSCRNFVTPTEVQDIADHRTYLMRLFTRLQTSIARTCAYSLYEGDAELINRYTDPIVGRVTDISIHTAEFLNVSLISAWPSAHNQVLKEQIMWNVRKAGFVDNKNLKTVTEITRPLLMNTGVPNYAYEMLIVRATEKEYDLYFEGFDRYYSLRKNVSGFDTIIGRIPLNSTNPHDKLKIKGRMAHLNNLAYDLNATIQFEMGKLYNAPTLSMIAAELKKIGTQFISRDNFHCWAILREWAPKFWSSCPTIDYFSSSYNVSDMSSITTLSYTNRGNIFQKCEEFRFLFFM</sequence>
<evidence type="ECO:0000313" key="2">
    <source>
        <dbReference type="Proteomes" id="UP000008281"/>
    </source>
</evidence>
<accession>E3LU76</accession>
<name>E3LU76_CAERE</name>
<keyword evidence="2" id="KW-1185">Reference proteome</keyword>
<reference evidence="1" key="1">
    <citation type="submission" date="2007-07" db="EMBL/GenBank/DDBJ databases">
        <title>PCAP assembly of the Caenorhabditis remanei genome.</title>
        <authorList>
            <consortium name="The Caenorhabditis remanei Sequencing Consortium"/>
            <person name="Wilson R.K."/>
        </authorList>
    </citation>
    <scope>NUCLEOTIDE SEQUENCE [LARGE SCALE GENOMIC DNA]</scope>
    <source>
        <strain evidence="1">PB4641</strain>
    </source>
</reference>
<dbReference type="HOGENOM" id="CLU_827022_0_0_1"/>
<dbReference type="OrthoDB" id="5875034at2759"/>
<dbReference type="EMBL" id="DS268415">
    <property type="protein sequence ID" value="EFP11332.1"/>
    <property type="molecule type" value="Genomic_DNA"/>
</dbReference>
<dbReference type="Proteomes" id="UP000008281">
    <property type="component" value="Unassembled WGS sequence"/>
</dbReference>
<proteinExistence type="predicted"/>
<dbReference type="InParanoid" id="E3LU76"/>